<sequence length="326" mass="37608">MREITFIQQNRERWQSFENKIATPKKMSPDELADHYIQLTDDLSYARTFFPESSIVEYLNALSSKAYYLIYQNKPEKSHRFFSFWTKDLPKDLYDSRYYFLLSLVVFVVSMFIGAVSAVKNDDFVRLVLSDQYVNMTLDNIEKGDPLGVYSQMNEVPMFLMITGNNIFVSFVVFLFGLLSPLGTFFHLFRNGVMVGAFQAFFYQHSLLTVASLGIFLHGTLELSAIVLAGGAGIILGKSFIWPGTLPRKSAFLRGVKKGTRIMIGLVPFFIMAGFIESFITRYYNQIPFLINLIIIFVSLTIVLGYFIFYPIYIQKNRRKKIVYNE</sequence>
<reference evidence="2 3" key="1">
    <citation type="submission" date="2016-10" db="EMBL/GenBank/DDBJ databases">
        <authorList>
            <person name="de Groot N.N."/>
        </authorList>
    </citation>
    <scope>NUCLEOTIDE SEQUENCE [LARGE SCALE GENOMIC DNA]</scope>
    <source>
        <strain evidence="2 3">DSM 19012</strain>
    </source>
</reference>
<dbReference type="InParanoid" id="A0A1I1URP8"/>
<proteinExistence type="predicted"/>
<dbReference type="InterPro" id="IPR002798">
    <property type="entry name" value="SpoIIM-like"/>
</dbReference>
<dbReference type="AlphaFoldDB" id="A0A1I1URP8"/>
<evidence type="ECO:0000313" key="2">
    <source>
        <dbReference type="EMBL" id="SFD73384.1"/>
    </source>
</evidence>
<feature type="transmembrane region" description="Helical" evidence="1">
    <location>
        <begin position="200"/>
        <end position="217"/>
    </location>
</feature>
<dbReference type="eggNOG" id="COG1300">
    <property type="taxonomic scope" value="Bacteria"/>
</dbReference>
<organism evidence="2 3">
    <name type="scientific">Thermophagus xiamenensis</name>
    <dbReference type="NCBI Taxonomy" id="385682"/>
    <lineage>
        <taxon>Bacteria</taxon>
        <taxon>Pseudomonadati</taxon>
        <taxon>Bacteroidota</taxon>
        <taxon>Bacteroidia</taxon>
        <taxon>Marinilabiliales</taxon>
        <taxon>Marinilabiliaceae</taxon>
        <taxon>Thermophagus</taxon>
    </lineage>
</organism>
<keyword evidence="1" id="KW-1133">Transmembrane helix</keyword>
<feature type="transmembrane region" description="Helical" evidence="1">
    <location>
        <begin position="290"/>
        <end position="313"/>
    </location>
</feature>
<accession>A0A1I1URP8</accession>
<keyword evidence="1" id="KW-0812">Transmembrane</keyword>
<dbReference type="PANTHER" id="PTHR35337:SF1">
    <property type="entry name" value="SLR1478 PROTEIN"/>
    <property type="match status" value="1"/>
</dbReference>
<protein>
    <submittedName>
        <fullName evidence="2">Uncharacterized membrane protein SpoIIM, required for sporulation</fullName>
    </submittedName>
</protein>
<dbReference type="Proteomes" id="UP000181976">
    <property type="component" value="Unassembled WGS sequence"/>
</dbReference>
<keyword evidence="3" id="KW-1185">Reference proteome</keyword>
<feature type="transmembrane region" description="Helical" evidence="1">
    <location>
        <begin position="223"/>
        <end position="241"/>
    </location>
</feature>
<feature type="transmembrane region" description="Helical" evidence="1">
    <location>
        <begin position="167"/>
        <end position="188"/>
    </location>
</feature>
<gene>
    <name evidence="2" type="ORF">SAMN05444380_101176</name>
</gene>
<evidence type="ECO:0000256" key="1">
    <source>
        <dbReference type="SAM" id="Phobius"/>
    </source>
</evidence>
<dbReference type="Pfam" id="PF01944">
    <property type="entry name" value="SpoIIM"/>
    <property type="match status" value="1"/>
</dbReference>
<keyword evidence="1" id="KW-0472">Membrane</keyword>
<dbReference type="OrthoDB" id="9800053at2"/>
<dbReference type="RefSeq" id="WP_010526918.1">
    <property type="nucleotide sequence ID" value="NZ_AFSL01000023.1"/>
</dbReference>
<feature type="transmembrane region" description="Helical" evidence="1">
    <location>
        <begin position="262"/>
        <end position="284"/>
    </location>
</feature>
<dbReference type="STRING" id="385682.SAMN05444380_101176"/>
<dbReference type="EMBL" id="FONA01000001">
    <property type="protein sequence ID" value="SFD73384.1"/>
    <property type="molecule type" value="Genomic_DNA"/>
</dbReference>
<feature type="transmembrane region" description="Helical" evidence="1">
    <location>
        <begin position="98"/>
        <end position="119"/>
    </location>
</feature>
<name>A0A1I1URP8_9BACT</name>
<evidence type="ECO:0000313" key="3">
    <source>
        <dbReference type="Proteomes" id="UP000181976"/>
    </source>
</evidence>
<dbReference type="PANTHER" id="PTHR35337">
    <property type="entry name" value="SLR1478 PROTEIN"/>
    <property type="match status" value="1"/>
</dbReference>